<dbReference type="EMBL" id="BMAU01021224">
    <property type="protein sequence ID" value="GFY00927.1"/>
    <property type="molecule type" value="Genomic_DNA"/>
</dbReference>
<feature type="domain" description="Integrase catalytic" evidence="1">
    <location>
        <begin position="250"/>
        <end position="344"/>
    </location>
</feature>
<dbReference type="SUPFAM" id="SSF53098">
    <property type="entry name" value="Ribonuclease H-like"/>
    <property type="match status" value="1"/>
</dbReference>
<dbReference type="GO" id="GO:0015074">
    <property type="term" value="P:DNA integration"/>
    <property type="evidence" value="ECO:0007669"/>
    <property type="project" value="InterPro"/>
</dbReference>
<organism evidence="2 3">
    <name type="scientific">Trichonephila clavipes</name>
    <name type="common">Golden silk orbweaver</name>
    <name type="synonym">Nephila clavipes</name>
    <dbReference type="NCBI Taxonomy" id="2585209"/>
    <lineage>
        <taxon>Eukaryota</taxon>
        <taxon>Metazoa</taxon>
        <taxon>Ecdysozoa</taxon>
        <taxon>Arthropoda</taxon>
        <taxon>Chelicerata</taxon>
        <taxon>Arachnida</taxon>
        <taxon>Araneae</taxon>
        <taxon>Araneomorphae</taxon>
        <taxon>Entelegynae</taxon>
        <taxon>Araneoidea</taxon>
        <taxon>Nephilidae</taxon>
        <taxon>Trichonephila</taxon>
    </lineage>
</organism>
<dbReference type="InterPro" id="IPR036397">
    <property type="entry name" value="RNaseH_sf"/>
</dbReference>
<sequence>MRKGDYQTDVEMETGGIQSVSNEFKSLISGTTDGAEAWKILRKHFEPTTRARIIQLLDEFFSTRYVPGENIGLFICRVKCSAERLREVGQNLPALYQGYQMIRSLPDDFRSTVQAIYRWSDRDLVPDKIDAELLLEENRLGVIKKDLKMKNGIFNEIILKDVLCNPKLRRNLSGVKLEKQGVKFIVATSKNKSVHGLPELSRLTENRIPCKLAKSRRASFKPIGKIRSKRALELLHMDLCGPLPVASQGVRTECGLEFCSGEFRGFLEGLGIDHEKTNSYSPEMNGVDERYNLTALDGIKTLLNESGISQTFWAEALICFSYTWNRICHKGCKKTPFELYGGKRPSLSHLKRFGCLVFVGVPKQL</sequence>
<protein>
    <submittedName>
        <fullName evidence="2">Retrovirus-related Pol polyprotein from transposon TNT 1-94</fullName>
    </submittedName>
</protein>
<dbReference type="InterPro" id="IPR001584">
    <property type="entry name" value="Integrase_cat-core"/>
</dbReference>
<dbReference type="PROSITE" id="PS50994">
    <property type="entry name" value="INTEGRASE"/>
    <property type="match status" value="1"/>
</dbReference>
<evidence type="ECO:0000313" key="3">
    <source>
        <dbReference type="Proteomes" id="UP000887159"/>
    </source>
</evidence>
<comment type="caution">
    <text evidence="2">The sequence shown here is derived from an EMBL/GenBank/DDBJ whole genome shotgun (WGS) entry which is preliminary data.</text>
</comment>
<gene>
    <name evidence="2" type="primary">POLX_63</name>
    <name evidence="2" type="ORF">TNCV_1363331</name>
</gene>
<proteinExistence type="predicted"/>
<dbReference type="GO" id="GO:0003676">
    <property type="term" value="F:nucleic acid binding"/>
    <property type="evidence" value="ECO:0007669"/>
    <property type="project" value="InterPro"/>
</dbReference>
<dbReference type="PANTHER" id="PTHR42648:SF24">
    <property type="entry name" value="INTEGRASE CATALYTIC DOMAIN-CONTAINING PROTEIN"/>
    <property type="match status" value="1"/>
</dbReference>
<accession>A0A8X6S0W9</accession>
<evidence type="ECO:0000313" key="2">
    <source>
        <dbReference type="EMBL" id="GFY00927.1"/>
    </source>
</evidence>
<dbReference type="Pfam" id="PF14223">
    <property type="entry name" value="Retrotran_gag_2"/>
    <property type="match status" value="1"/>
</dbReference>
<reference evidence="2" key="1">
    <citation type="submission" date="2020-08" db="EMBL/GenBank/DDBJ databases">
        <title>Multicomponent nature underlies the extraordinary mechanical properties of spider dragline silk.</title>
        <authorList>
            <person name="Kono N."/>
            <person name="Nakamura H."/>
            <person name="Mori M."/>
            <person name="Yoshida Y."/>
            <person name="Ohtoshi R."/>
            <person name="Malay A.D."/>
            <person name="Moran D.A.P."/>
            <person name="Tomita M."/>
            <person name="Numata K."/>
            <person name="Arakawa K."/>
        </authorList>
    </citation>
    <scope>NUCLEOTIDE SEQUENCE</scope>
</reference>
<dbReference type="InterPro" id="IPR012337">
    <property type="entry name" value="RNaseH-like_sf"/>
</dbReference>
<dbReference type="InterPro" id="IPR039537">
    <property type="entry name" value="Retrotran_Ty1/copia-like"/>
</dbReference>
<dbReference type="Gene3D" id="3.30.420.10">
    <property type="entry name" value="Ribonuclease H-like superfamily/Ribonuclease H"/>
    <property type="match status" value="1"/>
</dbReference>
<name>A0A8X6S0W9_TRICX</name>
<dbReference type="PANTHER" id="PTHR42648">
    <property type="entry name" value="TRANSPOSASE, PUTATIVE-RELATED"/>
    <property type="match status" value="1"/>
</dbReference>
<keyword evidence="3" id="KW-1185">Reference proteome</keyword>
<dbReference type="Proteomes" id="UP000887159">
    <property type="component" value="Unassembled WGS sequence"/>
</dbReference>
<evidence type="ECO:0000259" key="1">
    <source>
        <dbReference type="PROSITE" id="PS50994"/>
    </source>
</evidence>
<dbReference type="AlphaFoldDB" id="A0A8X6S0W9"/>